<comment type="caution">
    <text evidence="1">The sequence shown here is derived from an EMBL/GenBank/DDBJ whole genome shotgun (WGS) entry which is preliminary data.</text>
</comment>
<sequence>MELALEKGATTVMMPVSCRRTLIDLSDDVATKIQVLFYADAPDALRKALHD</sequence>
<reference evidence="2" key="1">
    <citation type="journal article" date="2019" name="Int. J. Syst. Evol. Microbiol.">
        <title>The Global Catalogue of Microorganisms (GCM) 10K type strain sequencing project: providing services to taxonomists for standard genome sequencing and annotation.</title>
        <authorList>
            <consortium name="The Broad Institute Genomics Platform"/>
            <consortium name="The Broad Institute Genome Sequencing Center for Infectious Disease"/>
            <person name="Wu L."/>
            <person name="Ma J."/>
        </authorList>
    </citation>
    <scope>NUCLEOTIDE SEQUENCE [LARGE SCALE GENOMIC DNA]</scope>
    <source>
        <strain evidence="2">CGMCC 1.16226</strain>
    </source>
</reference>
<organism evidence="1 2">
    <name type="scientific">Mesorhizobium calcicola</name>
    <dbReference type="NCBI Taxonomy" id="1300310"/>
    <lineage>
        <taxon>Bacteria</taxon>
        <taxon>Pseudomonadati</taxon>
        <taxon>Pseudomonadota</taxon>
        <taxon>Alphaproteobacteria</taxon>
        <taxon>Hyphomicrobiales</taxon>
        <taxon>Phyllobacteriaceae</taxon>
        <taxon>Mesorhizobium</taxon>
    </lineage>
</organism>
<proteinExistence type="predicted"/>
<dbReference type="EMBL" id="JBHUGY010000020">
    <property type="protein sequence ID" value="MFD2053808.1"/>
    <property type="molecule type" value="Genomic_DNA"/>
</dbReference>
<keyword evidence="2" id="KW-1185">Reference proteome</keyword>
<evidence type="ECO:0000313" key="1">
    <source>
        <dbReference type="EMBL" id="MFD2053808.1"/>
    </source>
</evidence>
<accession>A0ABW4WD69</accession>
<dbReference type="RefSeq" id="WP_379018802.1">
    <property type="nucleotide sequence ID" value="NZ_JBHUGY010000020.1"/>
</dbReference>
<name>A0ABW4WD69_9HYPH</name>
<dbReference type="Proteomes" id="UP001597349">
    <property type="component" value="Unassembled WGS sequence"/>
</dbReference>
<protein>
    <submittedName>
        <fullName evidence="1">Uncharacterized protein</fullName>
    </submittedName>
</protein>
<gene>
    <name evidence="1" type="ORF">ACFSQT_12145</name>
</gene>
<evidence type="ECO:0000313" key="2">
    <source>
        <dbReference type="Proteomes" id="UP001597349"/>
    </source>
</evidence>